<keyword evidence="3" id="KW-1185">Reference proteome</keyword>
<dbReference type="OrthoDB" id="4159489at2759"/>
<accession>A0A9W6F133</accession>
<reference evidence="2 3" key="1">
    <citation type="journal article" date="2023" name="Commun. Biol.">
        <title>Reorganization of the ancestral sex-determining regions during the evolution of trioecy in Pleodorina starrii.</title>
        <authorList>
            <person name="Takahashi K."/>
            <person name="Suzuki S."/>
            <person name="Kawai-Toyooka H."/>
            <person name="Yamamoto K."/>
            <person name="Hamaji T."/>
            <person name="Ootsuki R."/>
            <person name="Yamaguchi H."/>
            <person name="Kawachi M."/>
            <person name="Higashiyama T."/>
            <person name="Nozaki H."/>
        </authorList>
    </citation>
    <scope>NUCLEOTIDE SEQUENCE [LARGE SCALE GENOMIC DNA]</scope>
    <source>
        <strain evidence="2 3">NIES-4479</strain>
    </source>
</reference>
<dbReference type="EMBL" id="BRXU01000006">
    <property type="protein sequence ID" value="GLC52467.1"/>
    <property type="molecule type" value="Genomic_DNA"/>
</dbReference>
<dbReference type="GO" id="GO:0005829">
    <property type="term" value="C:cytosol"/>
    <property type="evidence" value="ECO:0007669"/>
    <property type="project" value="TreeGrafter"/>
</dbReference>
<evidence type="ECO:0000313" key="2">
    <source>
        <dbReference type="EMBL" id="GLC52467.1"/>
    </source>
</evidence>
<evidence type="ECO:0000256" key="1">
    <source>
        <dbReference type="ARBA" id="ARBA00006349"/>
    </source>
</evidence>
<proteinExistence type="inferred from homology"/>
<dbReference type="FunFam" id="1.20.5.430:FF:000003">
    <property type="entry name" value="Heat shock factor binding protein"/>
    <property type="match status" value="1"/>
</dbReference>
<evidence type="ECO:0008006" key="4">
    <source>
        <dbReference type="Google" id="ProtNLM"/>
    </source>
</evidence>
<dbReference type="GO" id="GO:0003714">
    <property type="term" value="F:transcription corepressor activity"/>
    <property type="evidence" value="ECO:0007669"/>
    <property type="project" value="InterPro"/>
</dbReference>
<sequence length="71" mass="7536">MADKNADSGAELTNFVSGLLTQMQARFQTMSNNIVTKIDDMGQKIDSLEATIAELLEQTGPSDANAGKDSS</sequence>
<gene>
    <name evidence="2" type="primary">PLEST003308</name>
    <name evidence="2" type="ORF">PLESTB_000632200</name>
</gene>
<comment type="caution">
    <text evidence="2">The sequence shown here is derived from an EMBL/GenBank/DDBJ whole genome shotgun (WGS) entry which is preliminary data.</text>
</comment>
<dbReference type="AlphaFoldDB" id="A0A9W6F133"/>
<dbReference type="PANTHER" id="PTHR19424:SF0">
    <property type="entry name" value="HEAT SHOCK FACTOR BINDING PROTEIN 1"/>
    <property type="match status" value="1"/>
</dbReference>
<dbReference type="InterPro" id="IPR009643">
    <property type="entry name" value="HS1-bd"/>
</dbReference>
<organism evidence="2 3">
    <name type="scientific">Pleodorina starrii</name>
    <dbReference type="NCBI Taxonomy" id="330485"/>
    <lineage>
        <taxon>Eukaryota</taxon>
        <taxon>Viridiplantae</taxon>
        <taxon>Chlorophyta</taxon>
        <taxon>core chlorophytes</taxon>
        <taxon>Chlorophyceae</taxon>
        <taxon>CS clade</taxon>
        <taxon>Chlamydomonadales</taxon>
        <taxon>Volvocaceae</taxon>
        <taxon>Pleodorina</taxon>
    </lineage>
</organism>
<dbReference type="GO" id="GO:0070370">
    <property type="term" value="P:cellular heat acclimation"/>
    <property type="evidence" value="ECO:0007669"/>
    <property type="project" value="TreeGrafter"/>
</dbReference>
<dbReference type="Proteomes" id="UP001165080">
    <property type="component" value="Unassembled WGS sequence"/>
</dbReference>
<dbReference type="Pfam" id="PF06825">
    <property type="entry name" value="HSBP1"/>
    <property type="match status" value="1"/>
</dbReference>
<dbReference type="Gene3D" id="1.20.5.430">
    <property type="match status" value="1"/>
</dbReference>
<name>A0A9W6F133_9CHLO</name>
<protein>
    <recommendedName>
        <fullName evidence="4">Heat shock factor binding protein 1</fullName>
    </recommendedName>
</protein>
<dbReference type="GO" id="GO:0005634">
    <property type="term" value="C:nucleus"/>
    <property type="evidence" value="ECO:0007669"/>
    <property type="project" value="TreeGrafter"/>
</dbReference>
<dbReference type="PANTHER" id="PTHR19424">
    <property type="entry name" value="HEAT SHOCK FACTOR BINDING PROTEIN 1"/>
    <property type="match status" value="1"/>
</dbReference>
<evidence type="ECO:0000313" key="3">
    <source>
        <dbReference type="Proteomes" id="UP001165080"/>
    </source>
</evidence>
<comment type="similarity">
    <text evidence="1">Belongs to the HSBP1 family.</text>
</comment>